<name>A0A2T0R9J8_9ACTN</name>
<comment type="caution">
    <text evidence="1">The sequence shown here is derived from an EMBL/GenBank/DDBJ whole genome shotgun (WGS) entry which is preliminary data.</text>
</comment>
<gene>
    <name evidence="1" type="ORF">CLV37_10179</name>
</gene>
<organism evidence="1 2">
    <name type="scientific">Kineococcus rhizosphaerae</name>
    <dbReference type="NCBI Taxonomy" id="559628"/>
    <lineage>
        <taxon>Bacteria</taxon>
        <taxon>Bacillati</taxon>
        <taxon>Actinomycetota</taxon>
        <taxon>Actinomycetes</taxon>
        <taxon>Kineosporiales</taxon>
        <taxon>Kineosporiaceae</taxon>
        <taxon>Kineococcus</taxon>
    </lineage>
</organism>
<reference evidence="1 2" key="1">
    <citation type="submission" date="2018-03" db="EMBL/GenBank/DDBJ databases">
        <title>Genomic Encyclopedia of Archaeal and Bacterial Type Strains, Phase II (KMG-II): from individual species to whole genera.</title>
        <authorList>
            <person name="Goeker M."/>
        </authorList>
    </citation>
    <scope>NUCLEOTIDE SEQUENCE [LARGE SCALE GENOMIC DNA]</scope>
    <source>
        <strain evidence="1 2">DSM 19711</strain>
    </source>
</reference>
<keyword evidence="2" id="KW-1185">Reference proteome</keyword>
<accession>A0A2T0R9J8</accession>
<dbReference type="AlphaFoldDB" id="A0A2T0R9J8"/>
<evidence type="ECO:0000313" key="2">
    <source>
        <dbReference type="Proteomes" id="UP000238083"/>
    </source>
</evidence>
<protein>
    <submittedName>
        <fullName evidence="1">Uncharacterized protein</fullName>
    </submittedName>
</protein>
<evidence type="ECO:0000313" key="1">
    <source>
        <dbReference type="EMBL" id="PRY17842.1"/>
    </source>
</evidence>
<dbReference type="EMBL" id="PVZF01000001">
    <property type="protein sequence ID" value="PRY17842.1"/>
    <property type="molecule type" value="Genomic_DNA"/>
</dbReference>
<dbReference type="RefSeq" id="WP_106205915.1">
    <property type="nucleotide sequence ID" value="NZ_PVZF01000001.1"/>
</dbReference>
<dbReference type="Proteomes" id="UP000238083">
    <property type="component" value="Unassembled WGS sequence"/>
</dbReference>
<proteinExistence type="predicted"/>
<dbReference type="OrthoDB" id="2834584at2"/>
<sequence length="68" mass="7022">MTEVVLFHPAQGLAAGVRSPADLALQVHAVADDPDGDAHLVVDDSPPGHDEAAAAQSLDRLPAFLADR</sequence>